<accession>A0ACA9KQR8</accession>
<comment type="caution">
    <text evidence="1">The sequence shown here is derived from an EMBL/GenBank/DDBJ whole genome shotgun (WGS) entry which is preliminary data.</text>
</comment>
<feature type="non-terminal residue" evidence="1">
    <location>
        <position position="56"/>
    </location>
</feature>
<sequence length="56" mass="6424">MEECSRCYVKKPIEAFKGTKNKGTNANGLKKTCFECRTKISSAAKIKRNQKREEIQ</sequence>
<protein>
    <submittedName>
        <fullName evidence="1">779_t:CDS:1</fullName>
    </submittedName>
</protein>
<dbReference type="Proteomes" id="UP000789920">
    <property type="component" value="Unassembled WGS sequence"/>
</dbReference>
<name>A0ACA9KQR8_9GLOM</name>
<gene>
    <name evidence="1" type="ORF">RPERSI_LOCUS1166</name>
</gene>
<reference evidence="1" key="1">
    <citation type="submission" date="2021-06" db="EMBL/GenBank/DDBJ databases">
        <authorList>
            <person name="Kallberg Y."/>
            <person name="Tangrot J."/>
            <person name="Rosling A."/>
        </authorList>
    </citation>
    <scope>NUCLEOTIDE SEQUENCE</scope>
    <source>
        <strain evidence="1">MA461A</strain>
    </source>
</reference>
<organism evidence="1 2">
    <name type="scientific">Racocetra persica</name>
    <dbReference type="NCBI Taxonomy" id="160502"/>
    <lineage>
        <taxon>Eukaryota</taxon>
        <taxon>Fungi</taxon>
        <taxon>Fungi incertae sedis</taxon>
        <taxon>Mucoromycota</taxon>
        <taxon>Glomeromycotina</taxon>
        <taxon>Glomeromycetes</taxon>
        <taxon>Diversisporales</taxon>
        <taxon>Gigasporaceae</taxon>
        <taxon>Racocetra</taxon>
    </lineage>
</organism>
<proteinExistence type="predicted"/>
<dbReference type="EMBL" id="CAJVQC010000998">
    <property type="protein sequence ID" value="CAG8485499.1"/>
    <property type="molecule type" value="Genomic_DNA"/>
</dbReference>
<evidence type="ECO:0000313" key="2">
    <source>
        <dbReference type="Proteomes" id="UP000789920"/>
    </source>
</evidence>
<keyword evidence="2" id="KW-1185">Reference proteome</keyword>
<evidence type="ECO:0000313" key="1">
    <source>
        <dbReference type="EMBL" id="CAG8485499.1"/>
    </source>
</evidence>